<dbReference type="AlphaFoldDB" id="A0A371E6S3"/>
<protein>
    <submittedName>
        <fullName evidence="2">UDP-glycosyltransferase 83A1</fullName>
    </submittedName>
</protein>
<evidence type="ECO:0000313" key="3">
    <source>
        <dbReference type="Proteomes" id="UP000257109"/>
    </source>
</evidence>
<accession>A0A371E6S3</accession>
<dbReference type="STRING" id="157652.A0A371E6S3"/>
<evidence type="ECO:0000313" key="2">
    <source>
        <dbReference type="EMBL" id="RDX61738.1"/>
    </source>
</evidence>
<dbReference type="SUPFAM" id="SSF53756">
    <property type="entry name" value="UDP-Glycosyltransferase/glycogen phosphorylase"/>
    <property type="match status" value="1"/>
</dbReference>
<reference evidence="2" key="1">
    <citation type="submission" date="2018-05" db="EMBL/GenBank/DDBJ databases">
        <title>Draft genome of Mucuna pruriens seed.</title>
        <authorList>
            <person name="Nnadi N.E."/>
            <person name="Vos R."/>
            <person name="Hasami M.H."/>
            <person name="Devisetty U.K."/>
            <person name="Aguiy J.C."/>
        </authorList>
    </citation>
    <scope>NUCLEOTIDE SEQUENCE [LARGE SCALE GENOMIC DNA]</scope>
    <source>
        <strain evidence="2">JCA_2017</strain>
    </source>
</reference>
<comment type="caution">
    <text evidence="2">The sequence shown here is derived from an EMBL/GenBank/DDBJ whole genome shotgun (WGS) entry which is preliminary data.</text>
</comment>
<evidence type="ECO:0000256" key="1">
    <source>
        <dbReference type="ARBA" id="ARBA00009995"/>
    </source>
</evidence>
<name>A0A371E6S3_MUCPR</name>
<comment type="similarity">
    <text evidence="1">Belongs to the UDP-glycosyltransferase family.</text>
</comment>
<feature type="non-terminal residue" evidence="2">
    <location>
        <position position="1"/>
    </location>
</feature>
<gene>
    <name evidence="2" type="primary">UGT83A1</name>
    <name evidence="2" type="ORF">CR513_60003</name>
</gene>
<dbReference type="PANTHER" id="PTHR11926:SF1530">
    <property type="entry name" value="EF-HAND DOMAIN-CONTAINING PROTEIN"/>
    <property type="match status" value="1"/>
</dbReference>
<proteinExistence type="inferred from homology"/>
<sequence length="124" mass="14166">MVALQHTHELEPETLFLPIGPLLRSHDNTSAATKSMGQFWKEDLSCMSWLDQQPYRSVLYVAFGSFTHFDQNQFNELALGLDLTNRPFLWVVREDNKMEYPNEFLGSKEKACALTNGLGSMPKP</sequence>
<dbReference type="PANTHER" id="PTHR11926">
    <property type="entry name" value="GLUCOSYL/GLUCURONOSYL TRANSFERASES"/>
    <property type="match status" value="1"/>
</dbReference>
<keyword evidence="3" id="KW-1185">Reference proteome</keyword>
<dbReference type="Gene3D" id="3.40.50.2000">
    <property type="entry name" value="Glycogen Phosphorylase B"/>
    <property type="match status" value="2"/>
</dbReference>
<dbReference type="EMBL" id="QJKJ01015944">
    <property type="protein sequence ID" value="RDX61738.1"/>
    <property type="molecule type" value="Genomic_DNA"/>
</dbReference>
<dbReference type="OrthoDB" id="1742308at2759"/>
<organism evidence="2 3">
    <name type="scientific">Mucuna pruriens</name>
    <name type="common">Velvet bean</name>
    <name type="synonym">Dolichos pruriens</name>
    <dbReference type="NCBI Taxonomy" id="157652"/>
    <lineage>
        <taxon>Eukaryota</taxon>
        <taxon>Viridiplantae</taxon>
        <taxon>Streptophyta</taxon>
        <taxon>Embryophyta</taxon>
        <taxon>Tracheophyta</taxon>
        <taxon>Spermatophyta</taxon>
        <taxon>Magnoliopsida</taxon>
        <taxon>eudicotyledons</taxon>
        <taxon>Gunneridae</taxon>
        <taxon>Pentapetalae</taxon>
        <taxon>rosids</taxon>
        <taxon>fabids</taxon>
        <taxon>Fabales</taxon>
        <taxon>Fabaceae</taxon>
        <taxon>Papilionoideae</taxon>
        <taxon>50 kb inversion clade</taxon>
        <taxon>NPAAA clade</taxon>
        <taxon>indigoferoid/millettioid clade</taxon>
        <taxon>Phaseoleae</taxon>
        <taxon>Mucuna</taxon>
    </lineage>
</organism>
<dbReference type="GO" id="GO:0080044">
    <property type="term" value="F:quercetin 7-O-glucosyltransferase activity"/>
    <property type="evidence" value="ECO:0007669"/>
    <property type="project" value="TreeGrafter"/>
</dbReference>
<dbReference type="GO" id="GO:0080043">
    <property type="term" value="F:quercetin 3-O-glucosyltransferase activity"/>
    <property type="evidence" value="ECO:0007669"/>
    <property type="project" value="TreeGrafter"/>
</dbReference>
<dbReference type="Proteomes" id="UP000257109">
    <property type="component" value="Unassembled WGS sequence"/>
</dbReference>